<dbReference type="InterPro" id="IPR024875">
    <property type="entry name" value="Protein_Lines"/>
</dbReference>
<proteinExistence type="predicted"/>
<evidence type="ECO:0000256" key="1">
    <source>
        <dbReference type="SAM" id="MobiDB-lite"/>
    </source>
</evidence>
<gene>
    <name evidence="4" type="ORF">E1301_Tti008697</name>
</gene>
<sequence>MSASGLDFQTLFSLLNAGASPSVSSEDLASGISSCLSPQTAGFVTDTEVICLCLTLAERITARLSSQSLPQDVSVYYEAVMGSLGEMNLMEKLISLLDCQDQLVSHLSAKCMSTYVISDVCMTGSISSLWRHKCADVFHRSDPGNELDSCLWSVTAVIKGLLRGKKNDVLMKLVAALDASLSGLYTRVLSADSMKSQEAEMTRLNGTMCAFFDLLEVLSAVRMRCGVCSSVQRTVFVQSLALMDVMRCDAEYFVKKRALLLLKRTLLRRAGEDWALGDVQCASHENDRLNEDLRVVADVVLREVKAGWLQDVPVKDQPSSFGGNCDGGTRKDGVMLRALSLILLKSLEINIQSPGERENVDVQLYLSELMSFLQRHGSLMSTDTHSCTWVTSVFAEQDDDMIESSKALILLYLHHKSLRSSVPVCPWGFNPHCHFISFIRSISFDHTVLLDFLISTETCFLEYCVRYLKLLRDDWTGFYTSCHVEDGNAPSSDTSETPETAQTDVTAFSRPSTGSDVTARPVLQLVDYGSSDESEEEVGGLYHHTNRNVRNSQGHFGRTEVEGTDVSECLCYKVLVCLEELKRAITRLHNRGLFPYNPASLLKLLNNLEEKKSLVG</sequence>
<accession>A0A5A9PLV7</accession>
<dbReference type="EMBL" id="SOYY01000003">
    <property type="protein sequence ID" value="KAA0722803.1"/>
    <property type="molecule type" value="Genomic_DNA"/>
</dbReference>
<evidence type="ECO:0000313" key="5">
    <source>
        <dbReference type="Proteomes" id="UP000324632"/>
    </source>
</evidence>
<protein>
    <submittedName>
        <fullName evidence="4">Protein Lines-like protein 1</fullName>
    </submittedName>
</protein>
<name>A0A5A9PLV7_9TELE</name>
<dbReference type="Pfam" id="PF14695">
    <property type="entry name" value="LINES_C"/>
    <property type="match status" value="1"/>
</dbReference>
<dbReference type="InterPro" id="IPR032794">
    <property type="entry name" value="LINES_N"/>
</dbReference>
<feature type="region of interest" description="Disordered" evidence="1">
    <location>
        <begin position="487"/>
        <end position="516"/>
    </location>
</feature>
<comment type="caution">
    <text evidence="4">The sequence shown here is derived from an EMBL/GenBank/DDBJ whole genome shotgun (WGS) entry which is preliminary data.</text>
</comment>
<evidence type="ECO:0000259" key="3">
    <source>
        <dbReference type="Pfam" id="PF14695"/>
    </source>
</evidence>
<dbReference type="Proteomes" id="UP000324632">
    <property type="component" value="Chromosome 3"/>
</dbReference>
<feature type="compositionally biased region" description="Polar residues" evidence="1">
    <location>
        <begin position="489"/>
        <end position="516"/>
    </location>
</feature>
<feature type="domain" description="Protein Lines N-terminal" evidence="2">
    <location>
        <begin position="154"/>
        <end position="482"/>
    </location>
</feature>
<organism evidence="4 5">
    <name type="scientific">Triplophysa tibetana</name>
    <dbReference type="NCBI Taxonomy" id="1572043"/>
    <lineage>
        <taxon>Eukaryota</taxon>
        <taxon>Metazoa</taxon>
        <taxon>Chordata</taxon>
        <taxon>Craniata</taxon>
        <taxon>Vertebrata</taxon>
        <taxon>Euteleostomi</taxon>
        <taxon>Actinopterygii</taxon>
        <taxon>Neopterygii</taxon>
        <taxon>Teleostei</taxon>
        <taxon>Ostariophysi</taxon>
        <taxon>Cypriniformes</taxon>
        <taxon>Nemacheilidae</taxon>
        <taxon>Triplophysa</taxon>
    </lineage>
</organism>
<dbReference type="InterPro" id="IPR029415">
    <property type="entry name" value="Lines_C"/>
</dbReference>
<dbReference type="AlphaFoldDB" id="A0A5A9PLV7"/>
<reference evidence="4 5" key="1">
    <citation type="journal article" date="2019" name="Mol. Ecol. Resour.">
        <title>Chromosome-level genome assembly of Triplophysa tibetana, a fish adapted to the harsh high-altitude environment of the Tibetan Plateau.</title>
        <authorList>
            <person name="Yang X."/>
            <person name="Liu H."/>
            <person name="Ma Z."/>
            <person name="Zou Y."/>
            <person name="Zou M."/>
            <person name="Mao Y."/>
            <person name="Li X."/>
            <person name="Wang H."/>
            <person name="Chen T."/>
            <person name="Wang W."/>
            <person name="Yang R."/>
        </authorList>
    </citation>
    <scope>NUCLEOTIDE SEQUENCE [LARGE SCALE GENOMIC DNA]</scope>
    <source>
        <strain evidence="4">TTIB1903HZAU</strain>
        <tissue evidence="4">Muscle</tissue>
    </source>
</reference>
<dbReference type="PANTHER" id="PTHR16057">
    <property type="entry name" value="WINS1, 2 PROTEIN"/>
    <property type="match status" value="1"/>
</dbReference>
<dbReference type="PANTHER" id="PTHR16057:SF1">
    <property type="entry name" value="PROTEIN LINES HOMOLOG 1"/>
    <property type="match status" value="1"/>
</dbReference>
<dbReference type="Pfam" id="PF14694">
    <property type="entry name" value="LINES_N"/>
    <property type="match status" value="1"/>
</dbReference>
<keyword evidence="5" id="KW-1185">Reference proteome</keyword>
<evidence type="ECO:0000313" key="4">
    <source>
        <dbReference type="EMBL" id="KAA0722803.1"/>
    </source>
</evidence>
<evidence type="ECO:0000259" key="2">
    <source>
        <dbReference type="Pfam" id="PF14694"/>
    </source>
</evidence>
<feature type="domain" description="Protein Lines C-terminal" evidence="3">
    <location>
        <begin position="575"/>
        <end position="610"/>
    </location>
</feature>